<dbReference type="AlphaFoldDB" id="A0A6J4PCV9"/>
<dbReference type="EC" id="4.4.1.5" evidence="2"/>
<dbReference type="GO" id="GO:0004462">
    <property type="term" value="F:lactoylglutathione lyase activity"/>
    <property type="evidence" value="ECO:0007669"/>
    <property type="project" value="UniProtKB-EC"/>
</dbReference>
<feature type="domain" description="VOC" evidence="1">
    <location>
        <begin position="2"/>
        <end position="127"/>
    </location>
</feature>
<gene>
    <name evidence="2" type="ORF">AVDCRST_MAG82-883</name>
</gene>
<sequence length="130" mass="14019">MKFGYTILYVADVGRSVEFYERAFDLERRFVHESGHYAEMETGATALAFASNELADGNFPGDFRRNDPGEPPAGVEVAFVAEDVRAAYGAAVEAGAVATAEPRTKPWGQTVAYVRDPDGVLVEIGDEVVG</sequence>
<dbReference type="PROSITE" id="PS51819">
    <property type="entry name" value="VOC"/>
    <property type="match status" value="1"/>
</dbReference>
<dbReference type="InterPro" id="IPR004360">
    <property type="entry name" value="Glyas_Fos-R_dOase_dom"/>
</dbReference>
<accession>A0A6J4PCV9</accession>
<dbReference type="PANTHER" id="PTHR21366">
    <property type="entry name" value="GLYOXALASE FAMILY PROTEIN"/>
    <property type="match status" value="1"/>
</dbReference>
<dbReference type="SUPFAM" id="SSF54593">
    <property type="entry name" value="Glyoxalase/Bleomycin resistance protein/Dihydroxybiphenyl dioxygenase"/>
    <property type="match status" value="1"/>
</dbReference>
<dbReference type="PANTHER" id="PTHR21366:SF22">
    <property type="entry name" value="VOC DOMAIN-CONTAINING PROTEIN"/>
    <property type="match status" value="1"/>
</dbReference>
<organism evidence="2">
    <name type="scientific">uncultured Rubrobacteraceae bacterium</name>
    <dbReference type="NCBI Taxonomy" id="349277"/>
    <lineage>
        <taxon>Bacteria</taxon>
        <taxon>Bacillati</taxon>
        <taxon>Actinomycetota</taxon>
        <taxon>Rubrobacteria</taxon>
        <taxon>Rubrobacterales</taxon>
        <taxon>Rubrobacteraceae</taxon>
        <taxon>environmental samples</taxon>
    </lineage>
</organism>
<dbReference type="Gene3D" id="3.10.180.10">
    <property type="entry name" value="2,3-Dihydroxybiphenyl 1,2-Dioxygenase, domain 1"/>
    <property type="match status" value="1"/>
</dbReference>
<name>A0A6J4PCV9_9ACTN</name>
<protein>
    <submittedName>
        <fullName evidence="2">Lactoylglutathione lyase</fullName>
        <ecNumber evidence="2">4.4.1.5</ecNumber>
    </submittedName>
</protein>
<dbReference type="InterPro" id="IPR050383">
    <property type="entry name" value="GlyoxalaseI/FosfomycinResist"/>
</dbReference>
<dbReference type="EMBL" id="CADCVA010000115">
    <property type="protein sequence ID" value="CAA9412443.1"/>
    <property type="molecule type" value="Genomic_DNA"/>
</dbReference>
<dbReference type="CDD" id="cd07264">
    <property type="entry name" value="VOC_like"/>
    <property type="match status" value="1"/>
</dbReference>
<evidence type="ECO:0000259" key="1">
    <source>
        <dbReference type="PROSITE" id="PS51819"/>
    </source>
</evidence>
<reference evidence="2" key="1">
    <citation type="submission" date="2020-02" db="EMBL/GenBank/DDBJ databases">
        <authorList>
            <person name="Meier V. D."/>
        </authorList>
    </citation>
    <scope>NUCLEOTIDE SEQUENCE</scope>
    <source>
        <strain evidence="2">AVDCRST_MAG82</strain>
    </source>
</reference>
<dbReference type="Pfam" id="PF00903">
    <property type="entry name" value="Glyoxalase"/>
    <property type="match status" value="1"/>
</dbReference>
<proteinExistence type="predicted"/>
<keyword evidence="2" id="KW-0456">Lyase</keyword>
<evidence type="ECO:0000313" key="2">
    <source>
        <dbReference type="EMBL" id="CAA9412443.1"/>
    </source>
</evidence>
<dbReference type="InterPro" id="IPR037523">
    <property type="entry name" value="VOC_core"/>
</dbReference>
<dbReference type="InterPro" id="IPR029068">
    <property type="entry name" value="Glyas_Bleomycin-R_OHBP_Dase"/>
</dbReference>